<comment type="catalytic activity">
    <reaction evidence="9">
        <text>4-(phosphooxy)-L-threonine + 2-oxoglutarate = (R)-3-hydroxy-2-oxo-4-phosphooxybutanoate + L-glutamate</text>
        <dbReference type="Rhea" id="RHEA:16573"/>
        <dbReference type="ChEBI" id="CHEBI:16810"/>
        <dbReference type="ChEBI" id="CHEBI:29985"/>
        <dbReference type="ChEBI" id="CHEBI:58452"/>
        <dbReference type="ChEBI" id="CHEBI:58538"/>
        <dbReference type="EC" id="2.6.1.52"/>
    </reaction>
</comment>
<evidence type="ECO:0000313" key="14">
    <source>
        <dbReference type="EMBL" id="KAB7499039.1"/>
    </source>
</evidence>
<dbReference type="HAMAP" id="MF_00160">
    <property type="entry name" value="SerC_aminotrans_5"/>
    <property type="match status" value="1"/>
</dbReference>
<feature type="domain" description="Aminotransferase class V" evidence="13">
    <location>
        <begin position="11"/>
        <end position="356"/>
    </location>
</feature>
<dbReference type="EC" id="2.6.1.52" evidence="12"/>
<dbReference type="FunFam" id="3.90.1150.10:FF:000006">
    <property type="entry name" value="Phosphoserine aminotransferase"/>
    <property type="match status" value="1"/>
</dbReference>
<dbReference type="GO" id="GO:0006564">
    <property type="term" value="P:L-serine biosynthetic process"/>
    <property type="evidence" value="ECO:0007669"/>
    <property type="project" value="UniProtKB-KW"/>
</dbReference>
<evidence type="ECO:0000256" key="6">
    <source>
        <dbReference type="ARBA" id="ARBA00022679"/>
    </source>
</evidence>
<dbReference type="SUPFAM" id="SSF53383">
    <property type="entry name" value="PLP-dependent transferases"/>
    <property type="match status" value="1"/>
</dbReference>
<keyword evidence="15" id="KW-1185">Reference proteome</keyword>
<comment type="similarity">
    <text evidence="3">Belongs to the class-V pyridoxal-phosphate-dependent aminotransferase family. SerC subfamily.</text>
</comment>
<keyword evidence="4 12" id="KW-0032">Aminotransferase</keyword>
<evidence type="ECO:0000256" key="3">
    <source>
        <dbReference type="ARBA" id="ARBA00006904"/>
    </source>
</evidence>
<gene>
    <name evidence="14" type="ORF">Anas_10524</name>
</gene>
<dbReference type="PROSITE" id="PS00595">
    <property type="entry name" value="AA_TRANSFER_CLASS_5"/>
    <property type="match status" value="1"/>
</dbReference>
<dbReference type="GO" id="GO:0004648">
    <property type="term" value="F:O-phospho-L-serine:2-oxoglutarate aminotransferase activity"/>
    <property type="evidence" value="ECO:0007669"/>
    <property type="project" value="UniProtKB-EC"/>
</dbReference>
<dbReference type="InterPro" id="IPR022278">
    <property type="entry name" value="Pser_aminoTfrase"/>
</dbReference>
<proteinExistence type="inferred from homology"/>
<dbReference type="PANTHER" id="PTHR43247:SF1">
    <property type="entry name" value="PHOSPHOSERINE AMINOTRANSFERASE"/>
    <property type="match status" value="1"/>
</dbReference>
<dbReference type="Proteomes" id="UP000326759">
    <property type="component" value="Unassembled WGS sequence"/>
</dbReference>
<keyword evidence="7" id="KW-0663">Pyridoxal phosphate</keyword>
<name>A0A5N5SZ99_9CRUS</name>
<comment type="cofactor">
    <cofactor evidence="1 11">
        <name>pyridoxal 5'-phosphate</name>
        <dbReference type="ChEBI" id="CHEBI:597326"/>
    </cofactor>
</comment>
<dbReference type="InterPro" id="IPR000192">
    <property type="entry name" value="Aminotrans_V_dom"/>
</dbReference>
<evidence type="ECO:0000256" key="1">
    <source>
        <dbReference type="ARBA" id="ARBA00001933"/>
    </source>
</evidence>
<dbReference type="AlphaFoldDB" id="A0A5N5SZ99"/>
<dbReference type="GO" id="GO:0005737">
    <property type="term" value="C:cytoplasm"/>
    <property type="evidence" value="ECO:0007669"/>
    <property type="project" value="TreeGrafter"/>
</dbReference>
<dbReference type="PIRSF" id="PIRSF000525">
    <property type="entry name" value="SerC"/>
    <property type="match status" value="1"/>
</dbReference>
<dbReference type="InterPro" id="IPR015422">
    <property type="entry name" value="PyrdxlP-dep_Trfase_small"/>
</dbReference>
<keyword evidence="6 12" id="KW-0808">Transferase</keyword>
<comment type="catalytic activity">
    <reaction evidence="10 12">
        <text>O-phospho-L-serine + 2-oxoglutarate = 3-phosphooxypyruvate + L-glutamate</text>
        <dbReference type="Rhea" id="RHEA:14329"/>
        <dbReference type="ChEBI" id="CHEBI:16810"/>
        <dbReference type="ChEBI" id="CHEBI:18110"/>
        <dbReference type="ChEBI" id="CHEBI:29985"/>
        <dbReference type="ChEBI" id="CHEBI:57524"/>
        <dbReference type="EC" id="2.6.1.52"/>
    </reaction>
</comment>
<protein>
    <recommendedName>
        <fullName evidence="12">Phosphoserine aminotransferase</fullName>
        <ecNumber evidence="12">2.6.1.52</ecNumber>
    </recommendedName>
</protein>
<evidence type="ECO:0000256" key="10">
    <source>
        <dbReference type="ARBA" id="ARBA00049007"/>
    </source>
</evidence>
<dbReference type="PANTHER" id="PTHR43247">
    <property type="entry name" value="PHOSPHOSERINE AMINOTRANSFERASE"/>
    <property type="match status" value="1"/>
</dbReference>
<dbReference type="GO" id="GO:0030170">
    <property type="term" value="F:pyridoxal phosphate binding"/>
    <property type="evidence" value="ECO:0007669"/>
    <property type="project" value="TreeGrafter"/>
</dbReference>
<reference evidence="14 15" key="1">
    <citation type="journal article" date="2019" name="PLoS Biol.">
        <title>Sex chromosomes control vertical transmission of feminizing Wolbachia symbionts in an isopod.</title>
        <authorList>
            <person name="Becking T."/>
            <person name="Chebbi M.A."/>
            <person name="Giraud I."/>
            <person name="Moumen B."/>
            <person name="Laverre T."/>
            <person name="Caubet Y."/>
            <person name="Peccoud J."/>
            <person name="Gilbert C."/>
            <person name="Cordaux R."/>
        </authorList>
    </citation>
    <scope>NUCLEOTIDE SEQUENCE [LARGE SCALE GENOMIC DNA]</scope>
    <source>
        <strain evidence="14">ANa2</strain>
        <tissue evidence="14">Whole body excluding digestive tract and cuticle</tissue>
    </source>
</reference>
<dbReference type="FunFam" id="3.40.640.10:FF:000010">
    <property type="entry name" value="Phosphoserine aminotransferase"/>
    <property type="match status" value="1"/>
</dbReference>
<dbReference type="UniPathway" id="UPA00244">
    <property type="reaction ID" value="UER00311"/>
</dbReference>
<accession>A0A5N5SZ99</accession>
<organism evidence="14 15">
    <name type="scientific">Armadillidium nasatum</name>
    <dbReference type="NCBI Taxonomy" id="96803"/>
    <lineage>
        <taxon>Eukaryota</taxon>
        <taxon>Metazoa</taxon>
        <taxon>Ecdysozoa</taxon>
        <taxon>Arthropoda</taxon>
        <taxon>Crustacea</taxon>
        <taxon>Multicrustacea</taxon>
        <taxon>Malacostraca</taxon>
        <taxon>Eumalacostraca</taxon>
        <taxon>Peracarida</taxon>
        <taxon>Isopoda</taxon>
        <taxon>Oniscidea</taxon>
        <taxon>Crinocheta</taxon>
        <taxon>Armadillidiidae</taxon>
        <taxon>Armadillidium</taxon>
    </lineage>
</organism>
<evidence type="ECO:0000256" key="8">
    <source>
        <dbReference type="ARBA" id="ARBA00023299"/>
    </source>
</evidence>
<comment type="caution">
    <text evidence="14">The sequence shown here is derived from an EMBL/GenBank/DDBJ whole genome shotgun (WGS) entry which is preliminary data.</text>
</comment>
<evidence type="ECO:0000256" key="9">
    <source>
        <dbReference type="ARBA" id="ARBA00047630"/>
    </source>
</evidence>
<evidence type="ECO:0000256" key="5">
    <source>
        <dbReference type="ARBA" id="ARBA00022605"/>
    </source>
</evidence>
<evidence type="ECO:0000256" key="12">
    <source>
        <dbReference type="RuleBase" id="RU004505"/>
    </source>
</evidence>
<dbReference type="InterPro" id="IPR015421">
    <property type="entry name" value="PyrdxlP-dep_Trfase_major"/>
</dbReference>
<keyword evidence="8 12" id="KW-0718">Serine biosynthesis</keyword>
<evidence type="ECO:0000259" key="13">
    <source>
        <dbReference type="Pfam" id="PF00266"/>
    </source>
</evidence>
<dbReference type="NCBIfam" id="NF003764">
    <property type="entry name" value="PRK05355.1"/>
    <property type="match status" value="1"/>
</dbReference>
<sequence length="370" mass="41311">MSKNQNIKSYFGAGPSKIPNEVLKEVQDEMLNFDSTDVSILEVSHRSKNFENVVNSTVNLVKDLMKVPDNYKVILLQGGGNGQFAGVPLNLLNTTGKADYIVTGAWSEKAFKEGKKYGAVNSVFQTSKTYTGIPPQDNWVLDPEASYLYYCDNETIDGVEFDFIPKTRDNVPLVCDMSSNILSRVFDVSKFGVVFAGAQKNIGCAGITLVLVRDDLIGKRVFSFEDFKYGVRSCVHLTYDVVHPSKSTRIYVLNKVLKWVKENGGVENMEKMAIEKSSMIYKVIDDSKGFYYSHIKKNSRSRMNITFRVGGPTGDEALEKKFLEEAAAEGLLALKGHRSVGGVRASLYNAVTVNDAIRLRDFMKNFMNKQ</sequence>
<dbReference type="NCBIfam" id="TIGR01364">
    <property type="entry name" value="serC_1"/>
    <property type="match status" value="1"/>
</dbReference>
<evidence type="ECO:0000256" key="7">
    <source>
        <dbReference type="ARBA" id="ARBA00022898"/>
    </source>
</evidence>
<comment type="pathway">
    <text evidence="2 12">Amino-acid biosynthesis; L-serine biosynthesis; L-serine from 3-phospho-D-glycerate: step 2/3.</text>
</comment>
<dbReference type="OrthoDB" id="1703350at2759"/>
<evidence type="ECO:0000256" key="11">
    <source>
        <dbReference type="RuleBase" id="RU004504"/>
    </source>
</evidence>
<dbReference type="Gene3D" id="3.40.640.10">
    <property type="entry name" value="Type I PLP-dependent aspartate aminotransferase-like (Major domain)"/>
    <property type="match status" value="1"/>
</dbReference>
<dbReference type="UniPathway" id="UPA00135">
    <property type="reaction ID" value="UER00197"/>
</dbReference>
<evidence type="ECO:0000313" key="15">
    <source>
        <dbReference type="Proteomes" id="UP000326759"/>
    </source>
</evidence>
<dbReference type="InterPro" id="IPR020578">
    <property type="entry name" value="Aminotrans_V_PyrdxlP_BS"/>
</dbReference>
<dbReference type="EMBL" id="SEYY01018745">
    <property type="protein sequence ID" value="KAB7499039.1"/>
    <property type="molecule type" value="Genomic_DNA"/>
</dbReference>
<evidence type="ECO:0000256" key="2">
    <source>
        <dbReference type="ARBA" id="ARBA00005099"/>
    </source>
</evidence>
<dbReference type="InterPro" id="IPR015424">
    <property type="entry name" value="PyrdxlP-dep_Trfase"/>
</dbReference>
<dbReference type="Gene3D" id="3.90.1150.10">
    <property type="entry name" value="Aspartate Aminotransferase, domain 1"/>
    <property type="match status" value="1"/>
</dbReference>
<keyword evidence="5 12" id="KW-0028">Amino-acid biosynthesis</keyword>
<evidence type="ECO:0000256" key="4">
    <source>
        <dbReference type="ARBA" id="ARBA00022576"/>
    </source>
</evidence>
<dbReference type="Pfam" id="PF00266">
    <property type="entry name" value="Aminotran_5"/>
    <property type="match status" value="1"/>
</dbReference>